<dbReference type="InterPro" id="IPR011990">
    <property type="entry name" value="TPR-like_helical_dom_sf"/>
</dbReference>
<dbReference type="InterPro" id="IPR027417">
    <property type="entry name" value="P-loop_NTPase"/>
</dbReference>
<dbReference type="InParanoid" id="A0A084R264"/>
<dbReference type="HOGENOM" id="CLU_018057_0_0_1"/>
<gene>
    <name evidence="3" type="ORF">S40285_09345</name>
</gene>
<dbReference type="STRING" id="1283841.A0A084R264"/>
<keyword evidence="4" id="KW-1185">Reference proteome</keyword>
<sequence>MATSSRKRASSPFDNAWDNGLERKRHRLTSTCEWIHQESAYQAWKALDNVTQPILWINGPAGIGKTFLADFIAEQARQDAPKTTVLTSFCGTASTPSSLVQSVAAQLSRTKGASETIRTRAGNLAHEIASATRPVPYDTSYWAWDQLTSLVQGSLPLTLVVDGLDEVSEEYLSAEKFGLPSKLVELAKTFASNVRLLVVSRCRASILMPFKDSLNVQVTAAKVRDDVERFCRVEIAKYPRLVPDIEIITKDLVRQSEGIFIWASLAIKFLAQQTVDEDIEVRLDTLPVSLDELYIANFKQQSTQLDQTGLELRNFCLQWLIYSVRPMRVAEVANAISTETNMFIPDLATAALQACGSLIKLEDDHLKPIHHSLRDFLRDGPLEELKMGGELTAGESNLQIAKSLLKYLSHPVFQGDVTALLNYRDFQSLYPLAEYATLYWVHHVTLSKPDRGLEDDITAFFSSPNAKAWVDVLLPRYLVVSVLPIPPRPPINAQFFHLSMLKSQIVNYFEQSQRDAVKSRLEEWLKTTYESALETAHSGGLAGNSVVLRRSIELAELYTWLPGFEQKVSPALHEVIEKFSPSSDPESIALVITARQTLADNLKRNGKYGDAQELLQVLIQTSLTAVPAKDSAHFFSHDSLGWVLSRQNKPEEAAAHLRKALDFAVQQFGSGSPHTLRSRLTLAEVLAKLGEHEEAEALCNVLKEQLREHRANQRALPKDSVANLNILAGIYMQQGKHGEAKDAFQVVAEERRHVFGDDHRLTLWAEMKYGMAAKEFGDLAGAQLILSGLFPRQLKVLGEDHRDVADVQKALQELRE</sequence>
<evidence type="ECO:0000313" key="3">
    <source>
        <dbReference type="EMBL" id="KFA70299.1"/>
    </source>
</evidence>
<dbReference type="SUPFAM" id="SSF52540">
    <property type="entry name" value="P-loop containing nucleoside triphosphate hydrolases"/>
    <property type="match status" value="1"/>
</dbReference>
<dbReference type="OrthoDB" id="539213at2759"/>
<dbReference type="Proteomes" id="UP000028524">
    <property type="component" value="Unassembled WGS sequence"/>
</dbReference>
<dbReference type="Pfam" id="PF24883">
    <property type="entry name" value="NPHP3_N"/>
    <property type="match status" value="1"/>
</dbReference>
<dbReference type="OMA" id="SEGIFIW"/>
<organism evidence="3 4">
    <name type="scientific">Stachybotrys chlorohalonatus (strain IBT 40285)</name>
    <dbReference type="NCBI Taxonomy" id="1283841"/>
    <lineage>
        <taxon>Eukaryota</taxon>
        <taxon>Fungi</taxon>
        <taxon>Dikarya</taxon>
        <taxon>Ascomycota</taxon>
        <taxon>Pezizomycotina</taxon>
        <taxon>Sordariomycetes</taxon>
        <taxon>Hypocreomycetidae</taxon>
        <taxon>Hypocreales</taxon>
        <taxon>Stachybotryaceae</taxon>
        <taxon>Stachybotrys</taxon>
    </lineage>
</organism>
<dbReference type="Pfam" id="PF13374">
    <property type="entry name" value="TPR_10"/>
    <property type="match status" value="1"/>
</dbReference>
<dbReference type="AlphaFoldDB" id="A0A084R264"/>
<name>A0A084R264_STAC4</name>
<dbReference type="PANTHER" id="PTHR10039:SF17">
    <property type="entry name" value="FUNGAL STAND N-TERMINAL GOODBYE DOMAIN-CONTAINING PROTEIN-RELATED"/>
    <property type="match status" value="1"/>
</dbReference>
<dbReference type="Pfam" id="PF13424">
    <property type="entry name" value="TPR_12"/>
    <property type="match status" value="1"/>
</dbReference>
<dbReference type="PANTHER" id="PTHR10039">
    <property type="entry name" value="AMELOGENIN"/>
    <property type="match status" value="1"/>
</dbReference>
<dbReference type="SUPFAM" id="SSF48452">
    <property type="entry name" value="TPR-like"/>
    <property type="match status" value="1"/>
</dbReference>
<dbReference type="Gene3D" id="3.40.50.300">
    <property type="entry name" value="P-loop containing nucleotide triphosphate hydrolases"/>
    <property type="match status" value="1"/>
</dbReference>
<evidence type="ECO:0000259" key="2">
    <source>
        <dbReference type="Pfam" id="PF24883"/>
    </source>
</evidence>
<proteinExistence type="predicted"/>
<dbReference type="Gene3D" id="1.25.40.10">
    <property type="entry name" value="Tetratricopeptide repeat domain"/>
    <property type="match status" value="2"/>
</dbReference>
<dbReference type="EMBL" id="KL659214">
    <property type="protein sequence ID" value="KFA70299.1"/>
    <property type="molecule type" value="Genomic_DNA"/>
</dbReference>
<dbReference type="InterPro" id="IPR056884">
    <property type="entry name" value="NPHP3-like_N"/>
</dbReference>
<feature type="domain" description="Nephrocystin 3-like N-terminal" evidence="2">
    <location>
        <begin position="31"/>
        <end position="201"/>
    </location>
</feature>
<accession>A0A084R264</accession>
<keyword evidence="1" id="KW-0677">Repeat</keyword>
<evidence type="ECO:0000313" key="4">
    <source>
        <dbReference type="Proteomes" id="UP000028524"/>
    </source>
</evidence>
<reference evidence="3 4" key="1">
    <citation type="journal article" date="2014" name="BMC Genomics">
        <title>Comparative genome sequencing reveals chemotype-specific gene clusters in the toxigenic black mold Stachybotrys.</title>
        <authorList>
            <person name="Semeiks J."/>
            <person name="Borek D."/>
            <person name="Otwinowski Z."/>
            <person name="Grishin N.V."/>
        </authorList>
    </citation>
    <scope>NUCLEOTIDE SEQUENCE [LARGE SCALE GENOMIC DNA]</scope>
    <source>
        <strain evidence="3 4">IBT 40285</strain>
    </source>
</reference>
<protein>
    <recommendedName>
        <fullName evidence="2">Nephrocystin 3-like N-terminal domain-containing protein</fullName>
    </recommendedName>
</protein>
<evidence type="ECO:0000256" key="1">
    <source>
        <dbReference type="ARBA" id="ARBA00022737"/>
    </source>
</evidence>